<dbReference type="InterPro" id="IPR021732">
    <property type="entry name" value="DUF3301"/>
</dbReference>
<dbReference type="EMBL" id="LT629785">
    <property type="protein sequence ID" value="SDU36177.1"/>
    <property type="molecule type" value="Genomic_DNA"/>
</dbReference>
<dbReference type="AlphaFoldDB" id="A0A1H2HWE0"/>
<dbReference type="OrthoDB" id="5959530at2"/>
<sequence>MLSLADLALLMLCVTFFAWLWRGHGIREQALKLARRHCEKLDIELLDQNVALRGLRLRRDQRGNLRLAREYGFEFTVTGDQRLAGCITLFGRQQGKIELDPHPFTPRDEEQVLAPSAQVVRLADWRREHPQTSSKPH</sequence>
<dbReference type="Pfam" id="PF11743">
    <property type="entry name" value="DUF3301"/>
    <property type="match status" value="1"/>
</dbReference>
<keyword evidence="2" id="KW-1185">Reference proteome</keyword>
<organism evidence="1 2">
    <name type="scientific">Pseudomonas pohangensis</name>
    <dbReference type="NCBI Taxonomy" id="364197"/>
    <lineage>
        <taxon>Bacteria</taxon>
        <taxon>Pseudomonadati</taxon>
        <taxon>Pseudomonadota</taxon>
        <taxon>Gammaproteobacteria</taxon>
        <taxon>Pseudomonadales</taxon>
        <taxon>Pseudomonadaceae</taxon>
        <taxon>Pseudomonas</taxon>
    </lineage>
</organism>
<reference evidence="2" key="1">
    <citation type="submission" date="2016-10" db="EMBL/GenBank/DDBJ databases">
        <authorList>
            <person name="Varghese N."/>
            <person name="Submissions S."/>
        </authorList>
    </citation>
    <scope>NUCLEOTIDE SEQUENCE [LARGE SCALE GENOMIC DNA]</scope>
    <source>
        <strain evidence="2">DSM 17875</strain>
    </source>
</reference>
<dbReference type="RefSeq" id="WP_090197907.1">
    <property type="nucleotide sequence ID" value="NZ_LT629785.1"/>
</dbReference>
<dbReference type="Proteomes" id="UP000243232">
    <property type="component" value="Chromosome I"/>
</dbReference>
<accession>A0A1H2HWE0</accession>
<evidence type="ECO:0000313" key="2">
    <source>
        <dbReference type="Proteomes" id="UP000243232"/>
    </source>
</evidence>
<name>A0A1H2HWE0_9PSED</name>
<gene>
    <name evidence="1" type="ORF">SAMN05216296_3316</name>
</gene>
<protein>
    <recommendedName>
        <fullName evidence="3">DUF3301 domain-containing protein</fullName>
    </recommendedName>
</protein>
<evidence type="ECO:0000313" key="1">
    <source>
        <dbReference type="EMBL" id="SDU36177.1"/>
    </source>
</evidence>
<proteinExistence type="predicted"/>
<dbReference type="STRING" id="364197.SAMN05216296_3316"/>
<evidence type="ECO:0008006" key="3">
    <source>
        <dbReference type="Google" id="ProtNLM"/>
    </source>
</evidence>